<dbReference type="PROSITE" id="PS00178">
    <property type="entry name" value="AA_TRNA_LIGASE_I"/>
    <property type="match status" value="1"/>
</dbReference>
<comment type="catalytic activity">
    <reaction evidence="7 8">
        <text>tRNA(Val) + L-valine + ATP = L-valyl-tRNA(Val) + AMP + diphosphate</text>
        <dbReference type="Rhea" id="RHEA:10704"/>
        <dbReference type="Rhea" id="RHEA-COMP:9672"/>
        <dbReference type="Rhea" id="RHEA-COMP:9708"/>
        <dbReference type="ChEBI" id="CHEBI:30616"/>
        <dbReference type="ChEBI" id="CHEBI:33019"/>
        <dbReference type="ChEBI" id="CHEBI:57762"/>
        <dbReference type="ChEBI" id="CHEBI:78442"/>
        <dbReference type="ChEBI" id="CHEBI:78537"/>
        <dbReference type="ChEBI" id="CHEBI:456215"/>
        <dbReference type="EC" id="6.1.1.9"/>
    </reaction>
</comment>
<dbReference type="CDD" id="cd07962">
    <property type="entry name" value="Anticodon_Ia_Val"/>
    <property type="match status" value="1"/>
</dbReference>
<dbReference type="Gene3D" id="3.40.50.620">
    <property type="entry name" value="HUPs"/>
    <property type="match status" value="2"/>
</dbReference>
<dbReference type="InterPro" id="IPR048044">
    <property type="entry name" value="Valyl-tRNA_ligase_actino"/>
</dbReference>
<dbReference type="GO" id="GO:0006438">
    <property type="term" value="P:valyl-tRNA aminoacylation"/>
    <property type="evidence" value="ECO:0007669"/>
    <property type="project" value="UniProtKB-UniRule"/>
</dbReference>
<dbReference type="InterPro" id="IPR002303">
    <property type="entry name" value="Valyl-tRNA_ligase"/>
</dbReference>
<dbReference type="InterPro" id="IPR009008">
    <property type="entry name" value="Val/Leu/Ile-tRNA-synth_edit"/>
</dbReference>
<evidence type="ECO:0000256" key="1">
    <source>
        <dbReference type="ARBA" id="ARBA00022490"/>
    </source>
</evidence>
<dbReference type="InterPro" id="IPR001412">
    <property type="entry name" value="aa-tRNA-synth_I_CS"/>
</dbReference>
<dbReference type="PANTHER" id="PTHR11946">
    <property type="entry name" value="VALYL-TRNA SYNTHETASES"/>
    <property type="match status" value="1"/>
</dbReference>
<feature type="domain" description="Aminoacyl-tRNA synthetase class Ia" evidence="10">
    <location>
        <begin position="144"/>
        <end position="745"/>
    </location>
</feature>
<evidence type="ECO:0000259" key="10">
    <source>
        <dbReference type="Pfam" id="PF00133"/>
    </source>
</evidence>
<keyword evidence="13" id="KW-1185">Reference proteome</keyword>
<protein>
    <recommendedName>
        <fullName evidence="8">Valine--tRNA ligase</fullName>
        <ecNumber evidence="8">6.1.1.9</ecNumber>
    </recommendedName>
    <alternativeName>
        <fullName evidence="8">Valyl-tRNA synthetase</fullName>
        <shortName evidence="8">ValRS</shortName>
    </alternativeName>
</protein>
<gene>
    <name evidence="8 12" type="primary">valS</name>
    <name evidence="12" type="ORF">DY240_03905</name>
</gene>
<feature type="short sequence motif" description="'KMSKS' region" evidence="8">
    <location>
        <begin position="707"/>
        <end position="711"/>
    </location>
</feature>
<feature type="region of interest" description="Disordered" evidence="9">
    <location>
        <begin position="1"/>
        <end position="58"/>
    </location>
</feature>
<evidence type="ECO:0000256" key="9">
    <source>
        <dbReference type="SAM" id="MobiDB-lite"/>
    </source>
</evidence>
<dbReference type="SUPFAM" id="SSF50677">
    <property type="entry name" value="ValRS/IleRS/LeuRS editing domain"/>
    <property type="match status" value="1"/>
</dbReference>
<feature type="compositionally biased region" description="Basic and acidic residues" evidence="9">
    <location>
        <begin position="29"/>
        <end position="41"/>
    </location>
</feature>
<proteinExistence type="inferred from homology"/>
<dbReference type="NCBIfam" id="NF009687">
    <property type="entry name" value="PRK13208.1"/>
    <property type="match status" value="1"/>
</dbReference>
<dbReference type="Gene3D" id="3.90.740.10">
    <property type="entry name" value="Valyl/Leucyl/Isoleucyl-tRNA synthetase, editing domain"/>
    <property type="match status" value="1"/>
</dbReference>
<keyword evidence="5 8" id="KW-0648">Protein biosynthesis</keyword>
<dbReference type="InterPro" id="IPR033705">
    <property type="entry name" value="Anticodon_Ia_Val"/>
</dbReference>
<dbReference type="EMBL" id="QUAL01000035">
    <property type="protein sequence ID" value="RIQ34161.1"/>
    <property type="molecule type" value="Genomic_DNA"/>
</dbReference>
<accession>A0A418KVP0</accession>
<dbReference type="InterPro" id="IPR002300">
    <property type="entry name" value="aa-tRNA-synth_Ia"/>
</dbReference>
<feature type="short sequence motif" description="'HIGH' region" evidence="8">
    <location>
        <begin position="173"/>
        <end position="183"/>
    </location>
</feature>
<comment type="similarity">
    <text evidence="8">Belongs to the class-I aminoacyl-tRNA synthetase family. ValS type 2 subfamily.</text>
</comment>
<evidence type="ECO:0000256" key="2">
    <source>
        <dbReference type="ARBA" id="ARBA00022598"/>
    </source>
</evidence>
<dbReference type="Proteomes" id="UP000284057">
    <property type="component" value="Unassembled WGS sequence"/>
</dbReference>
<dbReference type="SUPFAM" id="SSF52374">
    <property type="entry name" value="Nucleotidylyl transferase"/>
    <property type="match status" value="1"/>
</dbReference>
<evidence type="ECO:0000259" key="11">
    <source>
        <dbReference type="Pfam" id="PF08264"/>
    </source>
</evidence>
<evidence type="ECO:0000256" key="7">
    <source>
        <dbReference type="ARBA" id="ARBA00047552"/>
    </source>
</evidence>
<evidence type="ECO:0000256" key="5">
    <source>
        <dbReference type="ARBA" id="ARBA00022917"/>
    </source>
</evidence>
<evidence type="ECO:0000256" key="4">
    <source>
        <dbReference type="ARBA" id="ARBA00022840"/>
    </source>
</evidence>
<dbReference type="PANTHER" id="PTHR11946:SF93">
    <property type="entry name" value="VALINE--TRNA LIGASE, CHLOROPLASTIC_MITOCHONDRIAL 2"/>
    <property type="match status" value="1"/>
</dbReference>
<comment type="function">
    <text evidence="8">Catalyzes the attachment of valine to tRNA(Val). As ValRS can inadvertently accommodate and process structurally similar amino acids such as threonine, to avoid such errors, it has a 'posttransfer' editing activity that hydrolyzes mischarged Thr-tRNA(Val) in a tRNA-dependent manner.</text>
</comment>
<dbReference type="Gene3D" id="1.10.730.10">
    <property type="entry name" value="Isoleucyl-tRNA Synthetase, Domain 1"/>
    <property type="match status" value="1"/>
</dbReference>
<evidence type="ECO:0000256" key="3">
    <source>
        <dbReference type="ARBA" id="ARBA00022741"/>
    </source>
</evidence>
<dbReference type="HAMAP" id="MF_02005">
    <property type="entry name" value="Val_tRNA_synth_type2"/>
    <property type="match status" value="1"/>
</dbReference>
<keyword evidence="6 8" id="KW-0030">Aminoacyl-tRNA synthetase</keyword>
<comment type="subunit">
    <text evidence="8">Monomer.</text>
</comment>
<dbReference type="InterPro" id="IPR013155">
    <property type="entry name" value="M/V/L/I-tRNA-synth_anticd-bd"/>
</dbReference>
<feature type="region of interest" description="Disordered" evidence="9">
    <location>
        <begin position="605"/>
        <end position="625"/>
    </location>
</feature>
<feature type="domain" description="Methionyl/Valyl/Leucyl/Isoleucyl-tRNA synthetase anticodon-binding" evidence="11">
    <location>
        <begin position="784"/>
        <end position="925"/>
    </location>
</feature>
<dbReference type="NCBIfam" id="NF000540">
    <property type="entry name" value="alt_ValS"/>
    <property type="match status" value="1"/>
</dbReference>
<name>A0A418KVP0_9ACTN</name>
<reference evidence="12 13" key="1">
    <citation type="submission" date="2018-09" db="EMBL/GenBank/DDBJ databases">
        <title>Isolation, diversity and antifungal activity of actinobacteria from wheat.</title>
        <authorList>
            <person name="Han C."/>
        </authorList>
    </citation>
    <scope>NUCLEOTIDE SEQUENCE [LARGE SCALE GENOMIC DNA]</scope>
    <source>
        <strain evidence="12 13">NEAU-YY265</strain>
    </source>
</reference>
<keyword evidence="1 8" id="KW-0963">Cytoplasm</keyword>
<dbReference type="InterPro" id="IPR009080">
    <property type="entry name" value="tRNAsynth_Ia_anticodon-bd"/>
</dbReference>
<dbReference type="InterPro" id="IPR014729">
    <property type="entry name" value="Rossmann-like_a/b/a_fold"/>
</dbReference>
<evidence type="ECO:0000256" key="8">
    <source>
        <dbReference type="HAMAP-Rule" id="MF_02005"/>
    </source>
</evidence>
<organism evidence="12 13">
    <name type="scientific">Jiangella rhizosphaerae</name>
    <dbReference type="NCBI Taxonomy" id="2293569"/>
    <lineage>
        <taxon>Bacteria</taxon>
        <taxon>Bacillati</taxon>
        <taxon>Actinomycetota</taxon>
        <taxon>Actinomycetes</taxon>
        <taxon>Jiangellales</taxon>
        <taxon>Jiangellaceae</taxon>
        <taxon>Jiangella</taxon>
    </lineage>
</organism>
<dbReference type="GO" id="GO:0005829">
    <property type="term" value="C:cytosol"/>
    <property type="evidence" value="ECO:0007669"/>
    <property type="project" value="TreeGrafter"/>
</dbReference>
<feature type="binding site" evidence="8">
    <location>
        <position position="710"/>
    </location>
    <ligand>
        <name>ATP</name>
        <dbReference type="ChEBI" id="CHEBI:30616"/>
    </ligand>
</feature>
<keyword evidence="4 8" id="KW-0067">ATP-binding</keyword>
<comment type="domain">
    <text evidence="8">ValRS has two distinct active sites: one for aminoacylation and one for editing. The misactivated threonine is translocated from the active site to the editing site.</text>
</comment>
<keyword evidence="2 8" id="KW-0436">Ligase</keyword>
<dbReference type="PRINTS" id="PR00986">
    <property type="entry name" value="TRNASYNTHVAL"/>
</dbReference>
<dbReference type="OrthoDB" id="9810365at2"/>
<dbReference type="InterPro" id="IPR022874">
    <property type="entry name" value="Valine-tRNA_ligase_type_2"/>
</dbReference>
<dbReference type="EC" id="6.1.1.9" evidence="8"/>
<dbReference type="AlphaFoldDB" id="A0A418KVP0"/>
<dbReference type="SUPFAM" id="SSF47323">
    <property type="entry name" value="Anticodon-binding domain of a subclass of class I aminoacyl-tRNA synthetases"/>
    <property type="match status" value="1"/>
</dbReference>
<dbReference type="GO" id="GO:0004832">
    <property type="term" value="F:valine-tRNA ligase activity"/>
    <property type="evidence" value="ECO:0007669"/>
    <property type="project" value="UniProtKB-UniRule"/>
</dbReference>
<dbReference type="GO" id="GO:0002161">
    <property type="term" value="F:aminoacyl-tRNA deacylase activity"/>
    <property type="evidence" value="ECO:0007669"/>
    <property type="project" value="InterPro"/>
</dbReference>
<evidence type="ECO:0000313" key="12">
    <source>
        <dbReference type="EMBL" id="RIQ34161.1"/>
    </source>
</evidence>
<comment type="caution">
    <text evidence="12">The sequence shown here is derived from an EMBL/GenBank/DDBJ whole genome shotgun (WGS) entry which is preliminary data.</text>
</comment>
<evidence type="ECO:0000313" key="13">
    <source>
        <dbReference type="Proteomes" id="UP000284057"/>
    </source>
</evidence>
<evidence type="ECO:0000256" key="6">
    <source>
        <dbReference type="ARBA" id="ARBA00023146"/>
    </source>
</evidence>
<dbReference type="Pfam" id="PF08264">
    <property type="entry name" value="Anticodon_1"/>
    <property type="match status" value="1"/>
</dbReference>
<dbReference type="Pfam" id="PF00133">
    <property type="entry name" value="tRNA-synt_1"/>
    <property type="match status" value="1"/>
</dbReference>
<comment type="subcellular location">
    <subcellularLocation>
        <location evidence="8">Cytoplasm</location>
    </subcellularLocation>
</comment>
<sequence length="972" mass="107123">MSVQHRAPRYHACPWTQEGRNAGNATRGTDPREPTGHESRLTRSRPPASPCRSVPRRAGAHPVAALSVQVSGAFRAGRVGLRTRPAGEGCHELRPCRACRAEPARKIPGWHPRAGIRLGEVTNTSRTLPAIPDRPTVDGLDEVWVTRWERDGVYRFDRTRPRAEVYSIDTPPPTVSGSLHVGHVFSYTHTDVVARYQRMRGKAVFYPMGWDDNGLPTERRVQNHFGVRCDPSLPYEPGFEPPAGGRSAKDQLPVSRRNFIELCERLTTEDERAFEELWRRLGLSVDWSHGYQTIDATARRVSQRAFLRNLARGEAYLAEAPTLWDVTFRTAVAQAELEDRERPGAYHDLVFSRVGGGEPLLISTTRPELLPACVAVVVHPDDARYAGIVGSSVRTPLFGVDVPVVAHRLADPEKGTGAAMICTFGDTTDVTWWRELALPTRPVVGRDGRLLRDVPPWLDDAAGRAAYEQLAGATVHTARQRVAELLRSSGGLVGEPRPITHPVKFYEKGDRPLEIVTTRQWYIRNGGRDEELRAALLKRGRELRWHPEHMRVRYENWVGGLNGDWLISRQRFFGVPIPLWYPLDDSGAPVYDTPIVPDEAALPVDPSSDAPPGYTEAQRGAPGGFTGDPDVMDTWATSSLTPQIAGGWGSDDDLFARVFPMDLRPQAHEIIRTWLFASVVRAHLEQGVLPWRHAAISGWILDPDRKKMSKSAGNVVTPLDLLEQYGSDGVRYWAASGRPGADTAFDPGQMKIGRRLAMKVLNVSRFVLGLGPVADDAEVTAPLDRAVLAALDLTVAAATRALDDYDHTRALEVTERFFWDFCDDYVELVKARAYGDAGDDAGAASARAALRRALSVQLRLFAPFLPFVTEEVWSWWRDGSVHLAPWPVAEGVDAAEAELFTTASALIGAVRKAKTEAQLSLRTDVPRAVARVRPADAEAAAALLDDVRAAGRVAVLDVRPDPGADVVTVTLG</sequence>
<dbReference type="GO" id="GO:0005524">
    <property type="term" value="F:ATP binding"/>
    <property type="evidence" value="ECO:0007669"/>
    <property type="project" value="UniProtKB-UniRule"/>
</dbReference>
<keyword evidence="3 8" id="KW-0547">Nucleotide-binding</keyword>